<comment type="similarity">
    <text evidence="7 9">Belongs to the Maf family. YceF subfamily.</text>
</comment>
<dbReference type="InterPro" id="IPR003697">
    <property type="entry name" value="Maf-like"/>
</dbReference>
<keyword evidence="11" id="KW-1185">Reference proteome</keyword>
<feature type="site" description="Important for substrate specificity" evidence="9">
    <location>
        <position position="69"/>
    </location>
</feature>
<keyword evidence="3 9" id="KW-0378">Hydrolase</keyword>
<evidence type="ECO:0000256" key="7">
    <source>
        <dbReference type="ARBA" id="ARBA00060749"/>
    </source>
</evidence>
<keyword evidence="2 9" id="KW-0963">Cytoplasm</keyword>
<dbReference type="OrthoDB" id="9813694at2"/>
<dbReference type="STRING" id="415747.SAMN03097708_01735"/>
<organism evidence="10 11">
    <name type="scientific">Thiohalomonas denitrificans</name>
    <dbReference type="NCBI Taxonomy" id="415747"/>
    <lineage>
        <taxon>Bacteria</taxon>
        <taxon>Pseudomonadati</taxon>
        <taxon>Pseudomonadota</taxon>
        <taxon>Gammaproteobacteria</taxon>
        <taxon>Thiohalomonadales</taxon>
        <taxon>Thiohalomonadaceae</taxon>
        <taxon>Thiohalomonas</taxon>
    </lineage>
</organism>
<evidence type="ECO:0000256" key="5">
    <source>
        <dbReference type="ARBA" id="ARBA00050213"/>
    </source>
</evidence>
<dbReference type="FunFam" id="3.90.950.10:FF:000005">
    <property type="entry name" value="7-methyl-GTP pyrophosphatase"/>
    <property type="match status" value="1"/>
</dbReference>
<name>A0A1G5QB70_9GAMM</name>
<dbReference type="AlphaFoldDB" id="A0A1G5QB70"/>
<dbReference type="EMBL" id="FMWD01000005">
    <property type="protein sequence ID" value="SCZ58912.1"/>
    <property type="molecule type" value="Genomic_DNA"/>
</dbReference>
<reference evidence="10 11" key="1">
    <citation type="submission" date="2016-10" db="EMBL/GenBank/DDBJ databases">
        <authorList>
            <person name="de Groot N.N."/>
        </authorList>
    </citation>
    <scope>NUCLEOTIDE SEQUENCE [LARGE SCALE GENOMIC DNA]</scope>
    <source>
        <strain evidence="10 11">HLD2</strain>
    </source>
</reference>
<evidence type="ECO:0000256" key="9">
    <source>
        <dbReference type="HAMAP-Rule" id="MF_00528"/>
    </source>
</evidence>
<evidence type="ECO:0000256" key="6">
    <source>
        <dbReference type="ARBA" id="ARBA00053369"/>
    </source>
</evidence>
<evidence type="ECO:0000256" key="4">
    <source>
        <dbReference type="ARBA" id="ARBA00023080"/>
    </source>
</evidence>
<evidence type="ECO:0000256" key="8">
    <source>
        <dbReference type="ARBA" id="ARBA00068163"/>
    </source>
</evidence>
<dbReference type="InterPro" id="IPR029001">
    <property type="entry name" value="ITPase-like_fam"/>
</dbReference>
<dbReference type="PANTHER" id="PTHR43213:SF10">
    <property type="entry name" value="7-METHYL-GTP PYROPHOSPHATASE"/>
    <property type="match status" value="1"/>
</dbReference>
<dbReference type="EC" id="3.6.1.-" evidence="9"/>
<comment type="function">
    <text evidence="6 9">Nucleoside triphosphate pyrophosphatase that hydrolyzes 7-methyl-GTP (m(7)GTP). May have a dual role in cell division arrest and in preventing the incorporation of modified nucleotides into cellular nucleic acids.</text>
</comment>
<comment type="cofactor">
    <cofactor evidence="9">
        <name>a divalent metal cation</name>
        <dbReference type="ChEBI" id="CHEBI:60240"/>
    </cofactor>
</comment>
<dbReference type="GO" id="GO:0047429">
    <property type="term" value="F:nucleoside triphosphate diphosphatase activity"/>
    <property type="evidence" value="ECO:0007669"/>
    <property type="project" value="InterPro"/>
</dbReference>
<keyword evidence="4 9" id="KW-0546">Nucleotide metabolism</keyword>
<evidence type="ECO:0000313" key="10">
    <source>
        <dbReference type="EMBL" id="SCZ58912.1"/>
    </source>
</evidence>
<accession>A0A1G5QB70</accession>
<dbReference type="PIRSF" id="PIRSF006305">
    <property type="entry name" value="Maf"/>
    <property type="match status" value="1"/>
</dbReference>
<comment type="catalytic activity">
    <reaction evidence="5 9">
        <text>N(7)-methyl-GTP + H2O = N(7)-methyl-GMP + diphosphate + H(+)</text>
        <dbReference type="Rhea" id="RHEA:58744"/>
        <dbReference type="ChEBI" id="CHEBI:15377"/>
        <dbReference type="ChEBI" id="CHEBI:15378"/>
        <dbReference type="ChEBI" id="CHEBI:33019"/>
        <dbReference type="ChEBI" id="CHEBI:58285"/>
        <dbReference type="ChEBI" id="CHEBI:87133"/>
    </reaction>
</comment>
<dbReference type="SUPFAM" id="SSF52972">
    <property type="entry name" value="ITPase-like"/>
    <property type="match status" value="1"/>
</dbReference>
<dbReference type="RefSeq" id="WP_092995504.1">
    <property type="nucleotide sequence ID" value="NZ_FMWD01000005.1"/>
</dbReference>
<feature type="active site" description="Proton acceptor" evidence="9">
    <location>
        <position position="68"/>
    </location>
</feature>
<dbReference type="PANTHER" id="PTHR43213">
    <property type="entry name" value="BIFUNCTIONAL DTTP/UTP PYROPHOSPHATASE/METHYLTRANSFERASE PROTEIN-RELATED"/>
    <property type="match status" value="1"/>
</dbReference>
<comment type="subcellular location">
    <subcellularLocation>
        <location evidence="1 9">Cytoplasm</location>
    </subcellularLocation>
</comment>
<dbReference type="CDD" id="cd00555">
    <property type="entry name" value="Maf"/>
    <property type="match status" value="1"/>
</dbReference>
<dbReference type="GO" id="GO:0005737">
    <property type="term" value="C:cytoplasm"/>
    <property type="evidence" value="ECO:0007669"/>
    <property type="project" value="UniProtKB-SubCell"/>
</dbReference>
<dbReference type="GO" id="GO:0009117">
    <property type="term" value="P:nucleotide metabolic process"/>
    <property type="evidence" value="ECO:0007669"/>
    <property type="project" value="UniProtKB-KW"/>
</dbReference>
<comment type="caution">
    <text evidence="9">Lacks conserved residue(s) required for the propagation of feature annotation.</text>
</comment>
<dbReference type="Gene3D" id="3.90.950.10">
    <property type="match status" value="1"/>
</dbReference>
<protein>
    <recommendedName>
        <fullName evidence="8 9">7-methyl-GTP pyrophosphatase</fullName>
        <shortName evidence="9">m(7)GTP pyrophosphatase</shortName>
        <ecNumber evidence="9">3.6.1.-</ecNumber>
    </recommendedName>
</protein>
<dbReference type="NCBIfam" id="TIGR00172">
    <property type="entry name" value="maf"/>
    <property type="match status" value="1"/>
</dbReference>
<dbReference type="Pfam" id="PF02545">
    <property type="entry name" value="Maf"/>
    <property type="match status" value="1"/>
</dbReference>
<evidence type="ECO:0000256" key="2">
    <source>
        <dbReference type="ARBA" id="ARBA00022490"/>
    </source>
</evidence>
<feature type="site" description="Important for substrate specificity" evidence="9">
    <location>
        <position position="153"/>
    </location>
</feature>
<gene>
    <name evidence="10" type="ORF">SAMN03097708_01735</name>
</gene>
<sequence length="191" mass="21064">MKLVLASTSPFRRELLSKLGLSFDTDSPEVDETRRDNESPEALVARLAEAKARAVTSRHPDALIIGSDQVAVNDGRILGKPGSRERAIEQLRACSGKTVIFQTGLCLYDALQDRALVEVVPFSVVFRELSDSQIERYIDREQPLNCAGSFKSEGLGITLFERLEGDDPNTLIGLPLIRLVRMLESVGIQLP</sequence>
<evidence type="ECO:0000256" key="3">
    <source>
        <dbReference type="ARBA" id="ARBA00022801"/>
    </source>
</evidence>
<dbReference type="HAMAP" id="MF_00528">
    <property type="entry name" value="Maf"/>
    <property type="match status" value="1"/>
</dbReference>
<evidence type="ECO:0000313" key="11">
    <source>
        <dbReference type="Proteomes" id="UP000199648"/>
    </source>
</evidence>
<feature type="site" description="Important for substrate specificity" evidence="9">
    <location>
        <position position="11"/>
    </location>
</feature>
<dbReference type="Proteomes" id="UP000199648">
    <property type="component" value="Unassembled WGS sequence"/>
</dbReference>
<evidence type="ECO:0000256" key="1">
    <source>
        <dbReference type="ARBA" id="ARBA00004496"/>
    </source>
</evidence>
<proteinExistence type="inferred from homology"/>